<dbReference type="AlphaFoldDB" id="A0A0N0GI46"/>
<proteinExistence type="predicted"/>
<dbReference type="SUPFAM" id="SSF158682">
    <property type="entry name" value="TerB-like"/>
    <property type="match status" value="1"/>
</dbReference>
<evidence type="ECO:0000313" key="4">
    <source>
        <dbReference type="EMBL" id="KPC36267.1"/>
    </source>
</evidence>
<dbReference type="Gene3D" id="1.10.287.110">
    <property type="entry name" value="DnaJ domain"/>
    <property type="match status" value="1"/>
</dbReference>
<dbReference type="InterPro" id="IPR007791">
    <property type="entry name" value="DjlA_N"/>
</dbReference>
<keyword evidence="2" id="KW-0812">Transmembrane</keyword>
<dbReference type="RefSeq" id="WP_054084239.1">
    <property type="nucleotide sequence ID" value="NZ_LGLN01000010.1"/>
</dbReference>
<dbReference type="InterPro" id="IPR001623">
    <property type="entry name" value="DnaJ_domain"/>
</dbReference>
<keyword evidence="2" id="KW-1133">Transmembrane helix</keyword>
<protein>
    <submittedName>
        <fullName evidence="4">Heat shock protein DnaJ</fullName>
    </submittedName>
</protein>
<accession>A0A0N0GI46</accession>
<dbReference type="SMART" id="SM00271">
    <property type="entry name" value="DnaJ"/>
    <property type="match status" value="1"/>
</dbReference>
<dbReference type="PATRIC" id="fig|81035.3.peg.511"/>
<keyword evidence="2" id="KW-0472">Membrane</keyword>
<evidence type="ECO:0000259" key="3">
    <source>
        <dbReference type="PROSITE" id="PS50076"/>
    </source>
</evidence>
<dbReference type="InterPro" id="IPR036869">
    <property type="entry name" value="J_dom_sf"/>
</dbReference>
<comment type="caution">
    <text evidence="4">The sequence shown here is derived from an EMBL/GenBank/DDBJ whole genome shotgun (WGS) entry which is preliminary data.</text>
</comment>
<evidence type="ECO:0000256" key="1">
    <source>
        <dbReference type="ARBA" id="ARBA00023186"/>
    </source>
</evidence>
<gene>
    <name evidence="4" type="ORF">ABJ99_0457</name>
</gene>
<feature type="domain" description="J" evidence="3">
    <location>
        <begin position="189"/>
        <end position="253"/>
    </location>
</feature>
<dbReference type="CDD" id="cd07316">
    <property type="entry name" value="terB_like_DjlA"/>
    <property type="match status" value="1"/>
</dbReference>
<sequence length="255" mass="28359">MLWPGTVIGAGIGYAIASIPGTMLGALLGQALDRRLKLQNWAQLRERLGGRAAIAQDSLLFVLLGRLAKSEGRVLASHIHQARTEMRRLSLNDAEQLRAINAFKRGRDGADGLRTYLRGLQRQPDVAEDLLRACWRMAWADGKASRVERELIGVWGMWLGWSAQQIEALAAEYDPMKRSPINVGDDYKGAMILLGVKPDTDPLSVKRAYRRLLSRHHPDKIAGSGANAQQVRMATEKTSELHNAYRVIKARRGFT</sequence>
<dbReference type="SUPFAM" id="SSF46565">
    <property type="entry name" value="Chaperone J-domain"/>
    <property type="match status" value="1"/>
</dbReference>
<dbReference type="Gene3D" id="1.10.3680.10">
    <property type="entry name" value="TerB-like"/>
    <property type="match status" value="1"/>
</dbReference>
<dbReference type="EMBL" id="LGLN01000010">
    <property type="protein sequence ID" value="KPC36267.1"/>
    <property type="molecule type" value="Genomic_DNA"/>
</dbReference>
<dbReference type="Pfam" id="PF00226">
    <property type="entry name" value="DnaJ"/>
    <property type="match status" value="1"/>
</dbReference>
<reference evidence="4 5" key="1">
    <citation type="submission" date="2015-07" db="EMBL/GenBank/DDBJ databases">
        <authorList>
            <person name="Noorani M."/>
        </authorList>
    </citation>
    <scope>NUCLEOTIDE SEQUENCE [LARGE SCALE GENOMIC DNA]</scope>
    <source>
        <strain evidence="4 5">0788_9</strain>
    </source>
</reference>
<dbReference type="PROSITE" id="PS50076">
    <property type="entry name" value="DNAJ_2"/>
    <property type="match status" value="1"/>
</dbReference>
<keyword evidence="4" id="KW-0346">Stress response</keyword>
<name>A0A0N0GI46_PSESX</name>
<dbReference type="InterPro" id="IPR029024">
    <property type="entry name" value="TerB-like"/>
</dbReference>
<dbReference type="Proteomes" id="UP000037891">
    <property type="component" value="Unassembled WGS sequence"/>
</dbReference>
<evidence type="ECO:0000256" key="2">
    <source>
        <dbReference type="SAM" id="Phobius"/>
    </source>
</evidence>
<reference evidence="4 5" key="2">
    <citation type="submission" date="2015-10" db="EMBL/GenBank/DDBJ databases">
        <title>Comparative genomics and high-throughput reverse genetic screens identify a new phytobacterial MAMP and an Arabidopsis receptor required for immune elicitation.</title>
        <authorList>
            <person name="Mott G.A."/>
            <person name="Thakur S."/>
            <person name="Wang P.W."/>
            <person name="Desveaux D."/>
            <person name="Guttman D.S."/>
        </authorList>
    </citation>
    <scope>NUCLEOTIDE SEQUENCE [LARGE SCALE GENOMIC DNA]</scope>
    <source>
        <strain evidence="4 5">0788_9</strain>
    </source>
</reference>
<dbReference type="Pfam" id="PF05099">
    <property type="entry name" value="TerB"/>
    <property type="match status" value="1"/>
</dbReference>
<dbReference type="CDD" id="cd06257">
    <property type="entry name" value="DnaJ"/>
    <property type="match status" value="1"/>
</dbReference>
<feature type="transmembrane region" description="Helical" evidence="2">
    <location>
        <begin position="6"/>
        <end position="28"/>
    </location>
</feature>
<organism evidence="4 5">
    <name type="scientific">Pseudomonas syringae pv. cilantro</name>
    <dbReference type="NCBI Taxonomy" id="81035"/>
    <lineage>
        <taxon>Bacteria</taxon>
        <taxon>Pseudomonadati</taxon>
        <taxon>Pseudomonadota</taxon>
        <taxon>Gammaproteobacteria</taxon>
        <taxon>Pseudomonadales</taxon>
        <taxon>Pseudomonadaceae</taxon>
        <taxon>Pseudomonas</taxon>
        <taxon>Pseudomonas syringae</taxon>
    </lineage>
</organism>
<evidence type="ECO:0000313" key="5">
    <source>
        <dbReference type="Proteomes" id="UP000037891"/>
    </source>
</evidence>
<dbReference type="PRINTS" id="PR00625">
    <property type="entry name" value="JDOMAIN"/>
</dbReference>
<keyword evidence="1" id="KW-0143">Chaperone</keyword>